<evidence type="ECO:0000256" key="1">
    <source>
        <dbReference type="SAM" id="Phobius"/>
    </source>
</evidence>
<dbReference type="EMBL" id="CP037933">
    <property type="protein sequence ID" value="QBN18970.1"/>
    <property type="molecule type" value="Genomic_DNA"/>
</dbReference>
<evidence type="ECO:0000313" key="2">
    <source>
        <dbReference type="EMBL" id="QBN18970.1"/>
    </source>
</evidence>
<dbReference type="RefSeq" id="WP_133276492.1">
    <property type="nucleotide sequence ID" value="NZ_CP037933.1"/>
</dbReference>
<protein>
    <submittedName>
        <fullName evidence="2">Uncharacterized protein</fullName>
    </submittedName>
</protein>
<keyword evidence="1" id="KW-1133">Transmembrane helix</keyword>
<gene>
    <name evidence="2" type="ORF">E1750_09190</name>
</gene>
<name>A0A4P6YET0_9FLAO</name>
<dbReference type="OrthoDB" id="9829890at2"/>
<sequence length="232" mass="27936">MRKFIYIFIFLILLIIIISTLVLNEYLSSDNVSKIIEVINVTQVFISVYIAYLLYDRFGTSKKILDKQNDIVIEYLEELKKIKLFMYIFTEERTVILKPIYASKRIKYLVDDNSKNKRIMVKSGFYYGKTNRLNEIINHPLFPIDIKNELNIFTYRNLTRDFDFDQKKCVFLSFEEETDLSKNNFNENNWMILDDDNSLTIKEYFRKIENLIKTVEKWVNKESSIKIRLNFE</sequence>
<reference evidence="3" key="1">
    <citation type="submission" date="2019-03" db="EMBL/GenBank/DDBJ databases">
        <title>Flavobacterium sp.</title>
        <authorList>
            <person name="Kim H."/>
        </authorList>
    </citation>
    <scope>NUCLEOTIDE SEQUENCE [LARGE SCALE GENOMIC DNA]</scope>
    <source>
        <strain evidence="3">GS13</strain>
    </source>
</reference>
<keyword evidence="1" id="KW-0472">Membrane</keyword>
<feature type="transmembrane region" description="Helical" evidence="1">
    <location>
        <begin position="35"/>
        <end position="55"/>
    </location>
</feature>
<proteinExistence type="predicted"/>
<keyword evidence="1" id="KW-0812">Transmembrane</keyword>
<dbReference type="AlphaFoldDB" id="A0A4P6YET0"/>
<dbReference type="KEGG" id="fnk:E1750_09190"/>
<feature type="transmembrane region" description="Helical" evidence="1">
    <location>
        <begin position="5"/>
        <end position="23"/>
    </location>
</feature>
<organism evidence="2 3">
    <name type="scientific">Flavobacterium nackdongense</name>
    <dbReference type="NCBI Taxonomy" id="2547394"/>
    <lineage>
        <taxon>Bacteria</taxon>
        <taxon>Pseudomonadati</taxon>
        <taxon>Bacteroidota</taxon>
        <taxon>Flavobacteriia</taxon>
        <taxon>Flavobacteriales</taxon>
        <taxon>Flavobacteriaceae</taxon>
        <taxon>Flavobacterium</taxon>
    </lineage>
</organism>
<evidence type="ECO:0000313" key="3">
    <source>
        <dbReference type="Proteomes" id="UP000291124"/>
    </source>
</evidence>
<keyword evidence="3" id="KW-1185">Reference proteome</keyword>
<dbReference type="Proteomes" id="UP000291124">
    <property type="component" value="Chromosome"/>
</dbReference>
<accession>A0A4P6YET0</accession>